<feature type="transmembrane region" description="Helical" evidence="1">
    <location>
        <begin position="164"/>
        <end position="182"/>
    </location>
</feature>
<keyword evidence="1" id="KW-0472">Membrane</keyword>
<keyword evidence="1" id="KW-0812">Transmembrane</keyword>
<dbReference type="KEGG" id="luo:HHL09_15810"/>
<dbReference type="EMBL" id="CP051774">
    <property type="protein sequence ID" value="QJE97189.1"/>
    <property type="molecule type" value="Genomic_DNA"/>
</dbReference>
<dbReference type="Proteomes" id="UP000501812">
    <property type="component" value="Chromosome"/>
</dbReference>
<protein>
    <submittedName>
        <fullName evidence="2">Uncharacterized protein</fullName>
    </submittedName>
</protein>
<feature type="transmembrane region" description="Helical" evidence="1">
    <location>
        <begin position="139"/>
        <end position="157"/>
    </location>
</feature>
<evidence type="ECO:0000313" key="3">
    <source>
        <dbReference type="Proteomes" id="UP000501812"/>
    </source>
</evidence>
<proteinExistence type="predicted"/>
<sequence length="539" mass="59503">MDDRHNDPETLPIRCPGCGQRFKVGLELKDRMVECGTCEHRFRVNDEVVVRQKKFYPGERRDISLDRFSRIPKGTPLPSNFQTIQYASEPALPDIQPVSPLRLVLGFVAGAGVILVALLLAFGGSPGGMLDGASQPKRLALAGFTALIAAIFFIAANPRRRGRAVFGSLVSAALLVSFPFFFTEGNAPVAPSAHGLSYDESVKHEAEDEAPPLSSDLDELKKEINTTPLEKAIAALAANPENKGRTAVGIWLRDVREFQKLQISSYIERTTGAIQGQSYMYVRDGGYLMVVSGVTDDLAELSKICERFGEVRRVIDPLQVIEVVVQEDKFTPGDLKKLTNRDDPAFYELNRRELESIDLSRAKDAVTRLAEAEPKLYRKDINRRMLQLLKESDKDEQSVQMQSQIGRALVAWSEEGDGSEALVREVISRYPAASVDLPESLVKFLMVKKDAAAIPMVDALWASDFTRWEEIYLGFGPGIEDSVLARFPEASAPMKRSATRLLSKNGSAKSIPVLEAALPDADSELKVLIERALAAIRSR</sequence>
<keyword evidence="3" id="KW-1185">Reference proteome</keyword>
<feature type="transmembrane region" description="Helical" evidence="1">
    <location>
        <begin position="103"/>
        <end position="124"/>
    </location>
</feature>
<name>A0A858RLC8_9BACT</name>
<accession>A0A858RLC8</accession>
<organism evidence="2 3">
    <name type="scientific">Luteolibacter luteus</name>
    <dbReference type="NCBI Taxonomy" id="2728835"/>
    <lineage>
        <taxon>Bacteria</taxon>
        <taxon>Pseudomonadati</taxon>
        <taxon>Verrucomicrobiota</taxon>
        <taxon>Verrucomicrobiia</taxon>
        <taxon>Verrucomicrobiales</taxon>
        <taxon>Verrucomicrobiaceae</taxon>
        <taxon>Luteolibacter</taxon>
    </lineage>
</organism>
<gene>
    <name evidence="2" type="ORF">HHL09_15810</name>
</gene>
<reference evidence="2 3" key="1">
    <citation type="submission" date="2020-04" db="EMBL/GenBank/DDBJ databases">
        <title>Luteolibacter sp. G-1-1-1 isolated from soil.</title>
        <authorList>
            <person name="Dahal R.H."/>
        </authorList>
    </citation>
    <scope>NUCLEOTIDE SEQUENCE [LARGE SCALE GENOMIC DNA]</scope>
    <source>
        <strain evidence="2 3">G-1-1-1</strain>
    </source>
</reference>
<evidence type="ECO:0000256" key="1">
    <source>
        <dbReference type="SAM" id="Phobius"/>
    </source>
</evidence>
<evidence type="ECO:0000313" key="2">
    <source>
        <dbReference type="EMBL" id="QJE97189.1"/>
    </source>
</evidence>
<dbReference type="RefSeq" id="WP_169455589.1">
    <property type="nucleotide sequence ID" value="NZ_CP051774.1"/>
</dbReference>
<dbReference type="AlphaFoldDB" id="A0A858RLC8"/>
<keyword evidence="1" id="KW-1133">Transmembrane helix</keyword>